<dbReference type="Gene3D" id="3.30.470.10">
    <property type="match status" value="1"/>
</dbReference>
<dbReference type="CDD" id="cd00449">
    <property type="entry name" value="PLPDE_IV"/>
    <property type="match status" value="1"/>
</dbReference>
<dbReference type="InterPro" id="IPR043131">
    <property type="entry name" value="BCAT-like_N"/>
</dbReference>
<comment type="cofactor">
    <cofactor evidence="1 5">
        <name>pyridoxal 5'-phosphate</name>
        <dbReference type="ChEBI" id="CHEBI:597326"/>
    </cofactor>
</comment>
<dbReference type="GO" id="GO:0008483">
    <property type="term" value="F:transaminase activity"/>
    <property type="evidence" value="ECO:0007669"/>
    <property type="project" value="UniProtKB-KW"/>
</dbReference>
<dbReference type="FunFam" id="3.20.10.10:FF:000002">
    <property type="entry name" value="D-alanine aminotransferase"/>
    <property type="match status" value="1"/>
</dbReference>
<protein>
    <submittedName>
        <fullName evidence="6">Aminotransferase</fullName>
    </submittedName>
</protein>
<evidence type="ECO:0000256" key="3">
    <source>
        <dbReference type="ARBA" id="ARBA00022898"/>
    </source>
</evidence>
<dbReference type="SUPFAM" id="SSF56752">
    <property type="entry name" value="D-aminoacid aminotransferase-like PLP-dependent enzymes"/>
    <property type="match status" value="1"/>
</dbReference>
<dbReference type="GO" id="GO:0008652">
    <property type="term" value="P:amino acid biosynthetic process"/>
    <property type="evidence" value="ECO:0007669"/>
    <property type="project" value="UniProtKB-ARBA"/>
</dbReference>
<dbReference type="GO" id="GO:0046394">
    <property type="term" value="P:carboxylic acid biosynthetic process"/>
    <property type="evidence" value="ECO:0007669"/>
    <property type="project" value="UniProtKB-ARBA"/>
</dbReference>
<dbReference type="InterPro" id="IPR018300">
    <property type="entry name" value="Aminotrans_IV_CS"/>
</dbReference>
<evidence type="ECO:0000256" key="4">
    <source>
        <dbReference type="RuleBase" id="RU004106"/>
    </source>
</evidence>
<evidence type="ECO:0000313" key="6">
    <source>
        <dbReference type="EMBL" id="BDG60458.1"/>
    </source>
</evidence>
<dbReference type="AlphaFoldDB" id="A0AA35CL73"/>
<dbReference type="InterPro" id="IPR050571">
    <property type="entry name" value="Class-IV_PLP-Dep_Aminotrnsfr"/>
</dbReference>
<proteinExistence type="inferred from homology"/>
<dbReference type="GO" id="GO:0005829">
    <property type="term" value="C:cytosol"/>
    <property type="evidence" value="ECO:0007669"/>
    <property type="project" value="TreeGrafter"/>
</dbReference>
<evidence type="ECO:0000256" key="2">
    <source>
        <dbReference type="ARBA" id="ARBA00009320"/>
    </source>
</evidence>
<dbReference type="KEGG" id="cmic:caldi_15480"/>
<keyword evidence="6" id="KW-0032">Aminotransferase</keyword>
<dbReference type="InterPro" id="IPR036038">
    <property type="entry name" value="Aminotransferase-like"/>
</dbReference>
<organism evidence="6 7">
    <name type="scientific">Caldinitratiruptor microaerophilus</name>
    <dbReference type="NCBI Taxonomy" id="671077"/>
    <lineage>
        <taxon>Bacteria</taxon>
        <taxon>Bacillati</taxon>
        <taxon>Bacillota</taxon>
        <taxon>Clostridia</taxon>
        <taxon>Eubacteriales</taxon>
        <taxon>Symbiobacteriaceae</taxon>
        <taxon>Caldinitratiruptor</taxon>
    </lineage>
</organism>
<sequence length="268" mass="27999">MRDRGLLLGDGLFETARIYAGRVPLLERHLQRLREGAAVLGIPVPRGIEEAALRTVAACAVRDGVLRVTLTRGPGPRGLDLPPEPAPTLLVQVEPFAGRAPEPLRAALVSLRRDSRSPLTRLKTTSSLASVLARAEARAAGAGEALLLNTDGFVAEGAATNLFWVRDGVLRTPATAAGCLPGIARGLVLELARALGLPVAEGLFPPDDLAAADEAFLTSALLELAPLAGVTTAPSVSAPWERAPRWPAPGPVTARLAAAYREYTTSVA</sequence>
<dbReference type="PROSITE" id="PS00770">
    <property type="entry name" value="AA_TRANSFER_CLASS_4"/>
    <property type="match status" value="1"/>
</dbReference>
<keyword evidence="7" id="KW-1185">Reference proteome</keyword>
<dbReference type="PANTHER" id="PTHR42743">
    <property type="entry name" value="AMINO-ACID AMINOTRANSFERASE"/>
    <property type="match status" value="1"/>
</dbReference>
<dbReference type="PANTHER" id="PTHR42743:SF11">
    <property type="entry name" value="AMINODEOXYCHORISMATE LYASE"/>
    <property type="match status" value="1"/>
</dbReference>
<dbReference type="EMBL" id="AP025628">
    <property type="protein sequence ID" value="BDG60458.1"/>
    <property type="molecule type" value="Genomic_DNA"/>
</dbReference>
<accession>A0AA35CL73</accession>
<keyword evidence="3 5" id="KW-0663">Pyridoxal phosphate</keyword>
<dbReference type="Pfam" id="PF01063">
    <property type="entry name" value="Aminotran_4"/>
    <property type="match status" value="1"/>
</dbReference>
<keyword evidence="6" id="KW-0808">Transferase</keyword>
<dbReference type="RefSeq" id="WP_264844480.1">
    <property type="nucleotide sequence ID" value="NZ_AP025628.1"/>
</dbReference>
<reference evidence="6" key="1">
    <citation type="submission" date="2022-03" db="EMBL/GenBank/DDBJ databases">
        <title>Complete genome sequence of Caldinitratiruptor microaerophilus.</title>
        <authorList>
            <person name="Mukaiyama R."/>
            <person name="Nishiyama T."/>
            <person name="Ueda K."/>
        </authorList>
    </citation>
    <scope>NUCLEOTIDE SEQUENCE</scope>
    <source>
        <strain evidence="6">JCM 16183</strain>
    </source>
</reference>
<dbReference type="Gene3D" id="3.20.10.10">
    <property type="entry name" value="D-amino Acid Aminotransferase, subunit A, domain 2"/>
    <property type="match status" value="1"/>
</dbReference>
<gene>
    <name evidence="6" type="ORF">caldi_15480</name>
</gene>
<dbReference type="Proteomes" id="UP001163687">
    <property type="component" value="Chromosome"/>
</dbReference>
<comment type="similarity">
    <text evidence="2 4">Belongs to the class-IV pyridoxal-phosphate-dependent aminotransferase family.</text>
</comment>
<evidence type="ECO:0000256" key="5">
    <source>
        <dbReference type="RuleBase" id="RU004516"/>
    </source>
</evidence>
<evidence type="ECO:0000313" key="7">
    <source>
        <dbReference type="Proteomes" id="UP001163687"/>
    </source>
</evidence>
<evidence type="ECO:0000256" key="1">
    <source>
        <dbReference type="ARBA" id="ARBA00001933"/>
    </source>
</evidence>
<name>A0AA35CL73_9FIRM</name>
<dbReference type="InterPro" id="IPR001544">
    <property type="entry name" value="Aminotrans_IV"/>
</dbReference>
<dbReference type="InterPro" id="IPR043132">
    <property type="entry name" value="BCAT-like_C"/>
</dbReference>